<feature type="domain" description="EAL" evidence="2">
    <location>
        <begin position="478"/>
        <end position="735"/>
    </location>
</feature>
<feature type="transmembrane region" description="Helical" evidence="1">
    <location>
        <begin position="155"/>
        <end position="173"/>
    </location>
</feature>
<dbReference type="Gene3D" id="3.20.20.450">
    <property type="entry name" value="EAL domain"/>
    <property type="match status" value="1"/>
</dbReference>
<feature type="transmembrane region" description="Helical" evidence="1">
    <location>
        <begin position="245"/>
        <end position="267"/>
    </location>
</feature>
<feature type="transmembrane region" description="Helical" evidence="1">
    <location>
        <begin position="218"/>
        <end position="238"/>
    </location>
</feature>
<name>A0ABQ1PDF1_9GAMM</name>
<dbReference type="InterPro" id="IPR050706">
    <property type="entry name" value="Cyclic-di-GMP_PDE-like"/>
</dbReference>
<dbReference type="InterPro" id="IPR000160">
    <property type="entry name" value="GGDEF_dom"/>
</dbReference>
<dbReference type="InterPro" id="IPR043128">
    <property type="entry name" value="Rev_trsase/Diguanyl_cyclase"/>
</dbReference>
<dbReference type="RefSeq" id="WP_188640016.1">
    <property type="nucleotide sequence ID" value="NZ_BMHM01000005.1"/>
</dbReference>
<protein>
    <recommendedName>
        <fullName evidence="2">EAL domain-containing protein</fullName>
    </recommendedName>
</protein>
<dbReference type="SUPFAM" id="SSF141868">
    <property type="entry name" value="EAL domain-like"/>
    <property type="match status" value="1"/>
</dbReference>
<dbReference type="Pfam" id="PF00563">
    <property type="entry name" value="EAL"/>
    <property type="match status" value="1"/>
</dbReference>
<dbReference type="PANTHER" id="PTHR33121:SF23">
    <property type="entry name" value="CYCLIC DI-GMP PHOSPHODIESTERASE PDEB"/>
    <property type="match status" value="1"/>
</dbReference>
<dbReference type="EMBL" id="BMHM01000005">
    <property type="protein sequence ID" value="GGC95018.1"/>
    <property type="molecule type" value="Genomic_DNA"/>
</dbReference>
<dbReference type="SUPFAM" id="SSF55073">
    <property type="entry name" value="Nucleotide cyclase"/>
    <property type="match status" value="1"/>
</dbReference>
<evidence type="ECO:0000256" key="1">
    <source>
        <dbReference type="SAM" id="Phobius"/>
    </source>
</evidence>
<keyword evidence="4" id="KW-1185">Reference proteome</keyword>
<organism evidence="3 4">
    <name type="scientific">Vreelandella lutescens</name>
    <dbReference type="NCBI Taxonomy" id="1602943"/>
    <lineage>
        <taxon>Bacteria</taxon>
        <taxon>Pseudomonadati</taxon>
        <taxon>Pseudomonadota</taxon>
        <taxon>Gammaproteobacteria</taxon>
        <taxon>Oceanospirillales</taxon>
        <taxon>Halomonadaceae</taxon>
        <taxon>Vreelandella</taxon>
    </lineage>
</organism>
<evidence type="ECO:0000313" key="3">
    <source>
        <dbReference type="EMBL" id="GGC95018.1"/>
    </source>
</evidence>
<dbReference type="InterPro" id="IPR035919">
    <property type="entry name" value="EAL_sf"/>
</dbReference>
<evidence type="ECO:0000313" key="4">
    <source>
        <dbReference type="Proteomes" id="UP000597301"/>
    </source>
</evidence>
<dbReference type="PROSITE" id="PS50883">
    <property type="entry name" value="EAL"/>
    <property type="match status" value="1"/>
</dbReference>
<dbReference type="PANTHER" id="PTHR33121">
    <property type="entry name" value="CYCLIC DI-GMP PHOSPHODIESTERASE PDEF"/>
    <property type="match status" value="1"/>
</dbReference>
<dbReference type="InterPro" id="IPR001633">
    <property type="entry name" value="EAL_dom"/>
</dbReference>
<sequence length="751" mass="83505">MRMTRHIHGEWLTKRRGIPLCLAFATWWLAAVTTTLLFPPMDSTLPISPIWAANALAYGAILVGGLRWVPAFALAALVWNVVRGDSIGEIIVGMTAFVLMLLWVAWLSHSLQQHVRRDRARRLLAVPLIALMSASVFAGLGAWQFSDGPPSQSLWMALWLSETVSVLLFAPLAQQICHYGVKNTFLSIHFKHWPLWLWMGVAISALLALLQLGNGTTLWHLGAPYLAVTVPIMAVYWLPSTLARTAIALFVTLWLLVNVSLATQPTISFDVLAWLDRQWVIFIASLVGFLSIESVRSAEAASRRLTLLRLKDPVTGLANELGVAELAQHLSLEHVSVIGVQLPYTDELVALVGDDTVQRIERQIADQLRSQNADDIVKIARLRPGLFALVMKHTPNAQHRTLAERLATQLSSERSGMEIPGTHLGITVVMLPNVQVSEFSSMAALLLTACRHAQRNPQESLYHYHGTTAELIAQQSQEAAWIHRLRAALGGDTRQGKLLLYAQPIVSRREPTQCRCEILLRWQSIDGHVLSPQAFLPIAETFGLMPQVDRWVLENTLFALSQHPNGHRLSSVSVNLSGDSLNCDWLVDVVDELMSRYEWPPQRLCLELTESATIQDTQAASLSLQQLQRMGVCLAIDDFGTGRATFAYLKQYHAQELKIDGAFIRDLESSAFDREVVRATCTLAQQLSVSLVAEFVENDKQVMLLEALGIDYLQGYGLSPPMPLDEYLSCIDVLADKWQAQFNTLPVLSSE</sequence>
<gene>
    <name evidence="3" type="ORF">GCM10011382_26800</name>
</gene>
<feature type="transmembrane region" description="Helical" evidence="1">
    <location>
        <begin position="90"/>
        <end position="111"/>
    </location>
</feature>
<dbReference type="SMART" id="SM00052">
    <property type="entry name" value="EAL"/>
    <property type="match status" value="1"/>
</dbReference>
<feature type="transmembrane region" description="Helical" evidence="1">
    <location>
        <begin position="17"/>
        <end position="38"/>
    </location>
</feature>
<reference evidence="4" key="1">
    <citation type="journal article" date="2019" name="Int. J. Syst. Evol. Microbiol.">
        <title>The Global Catalogue of Microorganisms (GCM) 10K type strain sequencing project: providing services to taxonomists for standard genome sequencing and annotation.</title>
        <authorList>
            <consortium name="The Broad Institute Genomics Platform"/>
            <consortium name="The Broad Institute Genome Sequencing Center for Infectious Disease"/>
            <person name="Wu L."/>
            <person name="Ma J."/>
        </authorList>
    </citation>
    <scope>NUCLEOTIDE SEQUENCE [LARGE SCALE GENOMIC DNA]</scope>
    <source>
        <strain evidence="4">CGMCC 1.15122</strain>
    </source>
</reference>
<dbReference type="SMART" id="SM00267">
    <property type="entry name" value="GGDEF"/>
    <property type="match status" value="1"/>
</dbReference>
<keyword evidence="1" id="KW-0812">Transmembrane</keyword>
<keyword evidence="1" id="KW-1133">Transmembrane helix</keyword>
<dbReference type="InterPro" id="IPR029787">
    <property type="entry name" value="Nucleotide_cyclase"/>
</dbReference>
<evidence type="ECO:0000259" key="2">
    <source>
        <dbReference type="PROSITE" id="PS50883"/>
    </source>
</evidence>
<feature type="transmembrane region" description="Helical" evidence="1">
    <location>
        <begin position="193"/>
        <end position="212"/>
    </location>
</feature>
<dbReference type="Gene3D" id="3.30.70.270">
    <property type="match status" value="1"/>
</dbReference>
<feature type="transmembrane region" description="Helical" evidence="1">
    <location>
        <begin position="123"/>
        <end position="143"/>
    </location>
</feature>
<dbReference type="CDD" id="cd01948">
    <property type="entry name" value="EAL"/>
    <property type="match status" value="1"/>
</dbReference>
<proteinExistence type="predicted"/>
<dbReference type="Proteomes" id="UP000597301">
    <property type="component" value="Unassembled WGS sequence"/>
</dbReference>
<comment type="caution">
    <text evidence="3">The sequence shown here is derived from an EMBL/GenBank/DDBJ whole genome shotgun (WGS) entry which is preliminary data.</text>
</comment>
<keyword evidence="1" id="KW-0472">Membrane</keyword>
<accession>A0ABQ1PDF1</accession>